<keyword evidence="8" id="KW-1185">Reference proteome</keyword>
<name>M2PAR5_9FIRM</name>
<keyword evidence="3 5" id="KW-0378">Hydrolase</keyword>
<dbReference type="InterPro" id="IPR005151">
    <property type="entry name" value="Tail-specific_protease"/>
</dbReference>
<dbReference type="CDD" id="cd06782">
    <property type="entry name" value="cpPDZ_CPP-like"/>
    <property type="match status" value="1"/>
</dbReference>
<dbReference type="InterPro" id="IPR004447">
    <property type="entry name" value="Peptidase_S41A"/>
</dbReference>
<dbReference type="GO" id="GO:0008236">
    <property type="term" value="F:serine-type peptidase activity"/>
    <property type="evidence" value="ECO:0007669"/>
    <property type="project" value="UniProtKB-KW"/>
</dbReference>
<comment type="similarity">
    <text evidence="1 5">Belongs to the peptidase S41A family.</text>
</comment>
<gene>
    <name evidence="7" type="ORF">HMPREF9943_00234</name>
</gene>
<dbReference type="Gene3D" id="3.30.750.44">
    <property type="match status" value="1"/>
</dbReference>
<dbReference type="RefSeq" id="WP_004801265.1">
    <property type="nucleotide sequence ID" value="NZ_AUGJ01000009.1"/>
</dbReference>
<proteinExistence type="inferred from homology"/>
<dbReference type="SUPFAM" id="SSF52096">
    <property type="entry name" value="ClpP/crotonase"/>
    <property type="match status" value="1"/>
</dbReference>
<dbReference type="OrthoDB" id="9812068at2"/>
<evidence type="ECO:0000256" key="1">
    <source>
        <dbReference type="ARBA" id="ARBA00009179"/>
    </source>
</evidence>
<evidence type="ECO:0000256" key="2">
    <source>
        <dbReference type="ARBA" id="ARBA00022670"/>
    </source>
</evidence>
<dbReference type="SUPFAM" id="SSF47090">
    <property type="entry name" value="PGBD-like"/>
    <property type="match status" value="1"/>
</dbReference>
<dbReference type="SUPFAM" id="SSF50156">
    <property type="entry name" value="PDZ domain-like"/>
    <property type="match status" value="1"/>
</dbReference>
<dbReference type="PANTHER" id="PTHR32060:SF30">
    <property type="entry name" value="CARBOXY-TERMINAL PROCESSING PROTEASE CTPA"/>
    <property type="match status" value="1"/>
</dbReference>
<dbReference type="Pfam" id="PF01471">
    <property type="entry name" value="PG_binding_1"/>
    <property type="match status" value="1"/>
</dbReference>
<comment type="caution">
    <text evidence="7">The sequence shown here is derived from an EMBL/GenBank/DDBJ whole genome shotgun (WGS) entry which is preliminary data.</text>
</comment>
<organism evidence="7 8">
    <name type="scientific">Eggerthia catenaformis OT 569 = DSM 20559</name>
    <dbReference type="NCBI Taxonomy" id="999415"/>
    <lineage>
        <taxon>Bacteria</taxon>
        <taxon>Bacillati</taxon>
        <taxon>Bacillota</taxon>
        <taxon>Erysipelotrichia</taxon>
        <taxon>Erysipelotrichales</taxon>
        <taxon>Coprobacillaceae</taxon>
        <taxon>Eggerthia</taxon>
    </lineage>
</organism>
<dbReference type="PROSITE" id="PS50106">
    <property type="entry name" value="PDZ"/>
    <property type="match status" value="1"/>
</dbReference>
<dbReference type="Gene3D" id="1.10.101.10">
    <property type="entry name" value="PGBD-like superfamily/PGBD"/>
    <property type="match status" value="1"/>
</dbReference>
<accession>M2PAR5</accession>
<evidence type="ECO:0000256" key="3">
    <source>
        <dbReference type="ARBA" id="ARBA00022801"/>
    </source>
</evidence>
<evidence type="ECO:0000313" key="7">
    <source>
        <dbReference type="EMBL" id="EMD17447.1"/>
    </source>
</evidence>
<dbReference type="GO" id="GO:0007165">
    <property type="term" value="P:signal transduction"/>
    <property type="evidence" value="ECO:0007669"/>
    <property type="project" value="TreeGrafter"/>
</dbReference>
<evidence type="ECO:0000259" key="6">
    <source>
        <dbReference type="PROSITE" id="PS50106"/>
    </source>
</evidence>
<sequence>MKPLRKRNISLQAFIVCCIICLIIGSAGGHFITSGLSRPTPAHINDETLNQIVKTIHNNWYDTSNKKISLSERIIKGLVNELGDEHTSYLGPQEKKDFYDSIDGDFVGIGVEFMKRDEGAFVTRVFHQSPASKAGIKPGDLIIQADGVSLKEQTADKIKNLIRGKENTTVVLTVKRESQTLNLKVTRKALDTDVFYEVKKINNIAYGYLNITTIGSNTDKEVKKALQIFKASQCHQLIIDLRNNGGGYVDAAKNILDLFNKKGQVLFSLKNKDNKETKYIDITEEEYSFNKGYILVNGNTASAAELIASQLQEIKGYQLIGEKTYGKGTAQTQVTLPDGGVLKYTYAKWYTAKGKSIDKEGIKPDIEMKSNSISKLEISSFKGTFTYDQVNDHIKSMEIMLEGLGYQPKRTDGYFSKEASEALKKFQTDYHLQSTGTYTNEVQNYLLSAYALYLSDQSKDPAYLKASKLVEENNG</sequence>
<dbReference type="SMART" id="SM00245">
    <property type="entry name" value="TSPc"/>
    <property type="match status" value="1"/>
</dbReference>
<dbReference type="EMBL" id="AGEJ01000005">
    <property type="protein sequence ID" value="EMD17447.1"/>
    <property type="molecule type" value="Genomic_DNA"/>
</dbReference>
<evidence type="ECO:0000313" key="8">
    <source>
        <dbReference type="Proteomes" id="UP000011758"/>
    </source>
</evidence>
<reference evidence="7 8" key="1">
    <citation type="submission" date="2013-02" db="EMBL/GenBank/DDBJ databases">
        <title>The Genome Sequence of Lactobacillus catenaformis F0143.</title>
        <authorList>
            <consortium name="The Broad Institute Genome Sequencing Platform"/>
            <person name="Earl A."/>
            <person name="Ward D."/>
            <person name="Feldgarden M."/>
            <person name="Gevers D."/>
            <person name="Izard J."/>
            <person name="Blanton J.M."/>
            <person name="Mathney J."/>
            <person name="Dewhirst F.E."/>
            <person name="Young S.K."/>
            <person name="Zeng Q."/>
            <person name="Gargeya S."/>
            <person name="Fitzgerald M."/>
            <person name="Haas B."/>
            <person name="Abouelleil A."/>
            <person name="Alvarado L."/>
            <person name="Arachchi H.M."/>
            <person name="Berlin A."/>
            <person name="Chapman S.B."/>
            <person name="Gearin G."/>
            <person name="Goldberg J."/>
            <person name="Griggs A."/>
            <person name="Gujja S."/>
            <person name="Hansen M."/>
            <person name="Heiman D."/>
            <person name="Howarth C."/>
            <person name="Larimer J."/>
            <person name="Lui A."/>
            <person name="MacDonald P.J.P."/>
            <person name="McCowen C."/>
            <person name="Montmayeur A."/>
            <person name="Murphy C."/>
            <person name="Neiman D."/>
            <person name="Pearson M."/>
            <person name="Priest M."/>
            <person name="Roberts A."/>
            <person name="Saif S."/>
            <person name="Shea T."/>
            <person name="Sisk P."/>
            <person name="Stolte C."/>
            <person name="Sykes S."/>
            <person name="Wortman J."/>
            <person name="Nusbaum C."/>
            <person name="Birren B."/>
        </authorList>
    </citation>
    <scope>NUCLEOTIDE SEQUENCE [LARGE SCALE GENOMIC DNA]</scope>
    <source>
        <strain evidence="7 8">OT 569</strain>
    </source>
</reference>
<dbReference type="BioCyc" id="ECAT999415-HMP:GTTI-243-MONOMER"/>
<dbReference type="GO" id="GO:0030288">
    <property type="term" value="C:outer membrane-bounded periplasmic space"/>
    <property type="evidence" value="ECO:0007669"/>
    <property type="project" value="TreeGrafter"/>
</dbReference>
<dbReference type="Pfam" id="PF03572">
    <property type="entry name" value="Peptidase_S41"/>
    <property type="match status" value="1"/>
</dbReference>
<dbReference type="AlphaFoldDB" id="M2PAR5"/>
<dbReference type="InterPro" id="IPR036034">
    <property type="entry name" value="PDZ_sf"/>
</dbReference>
<dbReference type="Pfam" id="PF13180">
    <property type="entry name" value="PDZ_2"/>
    <property type="match status" value="1"/>
</dbReference>
<evidence type="ECO:0000256" key="4">
    <source>
        <dbReference type="ARBA" id="ARBA00022825"/>
    </source>
</evidence>
<dbReference type="InterPro" id="IPR001478">
    <property type="entry name" value="PDZ"/>
</dbReference>
<dbReference type="Gene3D" id="3.90.226.10">
    <property type="entry name" value="2-enoyl-CoA Hydratase, Chain A, domain 1"/>
    <property type="match status" value="1"/>
</dbReference>
<feature type="domain" description="PDZ" evidence="6">
    <location>
        <begin position="104"/>
        <end position="177"/>
    </location>
</feature>
<dbReference type="PANTHER" id="PTHR32060">
    <property type="entry name" value="TAIL-SPECIFIC PROTEASE"/>
    <property type="match status" value="1"/>
</dbReference>
<dbReference type="STRING" id="999415.HMPREF9943_00234"/>
<dbReference type="InterPro" id="IPR002477">
    <property type="entry name" value="Peptidoglycan-bd-like"/>
</dbReference>
<dbReference type="SMART" id="SM00228">
    <property type="entry name" value="PDZ"/>
    <property type="match status" value="1"/>
</dbReference>
<dbReference type="eggNOG" id="COG0793">
    <property type="taxonomic scope" value="Bacteria"/>
</dbReference>
<dbReference type="Gene3D" id="2.30.42.10">
    <property type="match status" value="1"/>
</dbReference>
<keyword evidence="2 5" id="KW-0645">Protease</keyword>
<evidence type="ECO:0000256" key="5">
    <source>
        <dbReference type="RuleBase" id="RU004404"/>
    </source>
</evidence>
<dbReference type="InterPro" id="IPR036365">
    <property type="entry name" value="PGBD-like_sf"/>
</dbReference>
<dbReference type="GO" id="GO:0004175">
    <property type="term" value="F:endopeptidase activity"/>
    <property type="evidence" value="ECO:0007669"/>
    <property type="project" value="TreeGrafter"/>
</dbReference>
<dbReference type="Proteomes" id="UP000011758">
    <property type="component" value="Unassembled WGS sequence"/>
</dbReference>
<keyword evidence="4 5" id="KW-0720">Serine protease</keyword>
<protein>
    <submittedName>
        <fullName evidence="7">C-terminal processing peptidase</fullName>
    </submittedName>
</protein>
<dbReference type="CDD" id="cd07560">
    <property type="entry name" value="Peptidase_S41_CPP"/>
    <property type="match status" value="1"/>
</dbReference>
<dbReference type="NCBIfam" id="TIGR00225">
    <property type="entry name" value="prc"/>
    <property type="match status" value="1"/>
</dbReference>
<dbReference type="InterPro" id="IPR029045">
    <property type="entry name" value="ClpP/crotonase-like_dom_sf"/>
</dbReference>
<dbReference type="GO" id="GO:0006508">
    <property type="term" value="P:proteolysis"/>
    <property type="evidence" value="ECO:0007669"/>
    <property type="project" value="UniProtKB-KW"/>
</dbReference>
<dbReference type="InterPro" id="IPR036366">
    <property type="entry name" value="PGBDSf"/>
</dbReference>